<sequence length="252" mass="28272">MKKILIIGIGAGDPGYVTMQAVDALNETDVFFILDKGPSKTKLIELRKEICRRYIRGNDHRFVDATSPEWARDTEDYFSTVDDLNRDKQTLFERLISEEMADDECGAFLVWGDPTLYDSTIRIVEMIASSGRHQLEYDVIPGISSVQALAAKHKTTLNRIGQSIEITTGRKMAGGFPANADSVVVMLDGGDTYKRFADQDIDIYWGAYVGMPDEILVSGKLKDVAGEIERVRTDARRANGWIMDSYLMRRAT</sequence>
<accession>A0A1M5TNS4</accession>
<proteinExistence type="predicted"/>
<evidence type="ECO:0000256" key="4">
    <source>
        <dbReference type="ARBA" id="ARBA00022679"/>
    </source>
</evidence>
<dbReference type="InterPro" id="IPR012797">
    <property type="entry name" value="CobF"/>
</dbReference>
<comment type="function">
    <text evidence="6">Catalyzes the methylation of C-1 in precorrin-5 and the subsequent extrusion of acetic acid from the resulting intermediate to form cobalt-precorrin-6A.</text>
</comment>
<evidence type="ECO:0000259" key="7">
    <source>
        <dbReference type="Pfam" id="PF00590"/>
    </source>
</evidence>
<dbReference type="OrthoDB" id="9787471at2"/>
<dbReference type="PANTHER" id="PTHR43467:SF1">
    <property type="entry name" value="PRECORRIN-6A SYNTHASE [DEACETYLATING]"/>
    <property type="match status" value="1"/>
</dbReference>
<evidence type="ECO:0000256" key="6">
    <source>
        <dbReference type="PIRNR" id="PIRNR036525"/>
    </source>
</evidence>
<dbReference type="CDD" id="cd11643">
    <property type="entry name" value="Precorrin-6A-synthase"/>
    <property type="match status" value="1"/>
</dbReference>
<keyword evidence="3 6" id="KW-0489">Methyltransferase</keyword>
<dbReference type="Gene3D" id="3.40.1010.10">
    <property type="entry name" value="Cobalt-precorrin-4 Transmethylase, Domain 1"/>
    <property type="match status" value="1"/>
</dbReference>
<name>A0A1M5TNS4_9BRAD</name>
<evidence type="ECO:0000256" key="1">
    <source>
        <dbReference type="ARBA" id="ARBA00004953"/>
    </source>
</evidence>
<gene>
    <name evidence="8" type="ORF">SAMN05444169_7875</name>
</gene>
<dbReference type="EMBL" id="LT670818">
    <property type="protein sequence ID" value="SHH52023.1"/>
    <property type="molecule type" value="Genomic_DNA"/>
</dbReference>
<keyword evidence="4 6" id="KW-0808">Transferase</keyword>
<dbReference type="InterPro" id="IPR035996">
    <property type="entry name" value="4pyrrol_Methylase_sf"/>
</dbReference>
<dbReference type="Gene3D" id="3.30.950.10">
    <property type="entry name" value="Methyltransferase, Cobalt-precorrin-4 Transmethylase, Domain 2"/>
    <property type="match status" value="1"/>
</dbReference>
<dbReference type="GO" id="GO:0043819">
    <property type="term" value="F:precorrin-6A synthase (deacetylating) activity"/>
    <property type="evidence" value="ECO:0007669"/>
    <property type="project" value="UniProtKB-EC"/>
</dbReference>
<dbReference type="InterPro" id="IPR014777">
    <property type="entry name" value="4pyrrole_Mease_sub1"/>
</dbReference>
<dbReference type="InterPro" id="IPR014776">
    <property type="entry name" value="4pyrrole_Mease_sub2"/>
</dbReference>
<evidence type="ECO:0000256" key="2">
    <source>
        <dbReference type="ARBA" id="ARBA00022573"/>
    </source>
</evidence>
<reference evidence="8 9" key="1">
    <citation type="submission" date="2016-11" db="EMBL/GenBank/DDBJ databases">
        <authorList>
            <person name="Jaros S."/>
            <person name="Januszkiewicz K."/>
            <person name="Wedrychowicz H."/>
        </authorList>
    </citation>
    <scope>NUCLEOTIDE SEQUENCE [LARGE SCALE GENOMIC DNA]</scope>
    <source>
        <strain evidence="8 9">GAS242</strain>
    </source>
</reference>
<dbReference type="GO" id="GO:0009236">
    <property type="term" value="P:cobalamin biosynthetic process"/>
    <property type="evidence" value="ECO:0007669"/>
    <property type="project" value="UniProtKB-KW"/>
</dbReference>
<evidence type="ECO:0000256" key="3">
    <source>
        <dbReference type="ARBA" id="ARBA00022603"/>
    </source>
</evidence>
<evidence type="ECO:0000313" key="9">
    <source>
        <dbReference type="Proteomes" id="UP000190675"/>
    </source>
</evidence>
<comment type="catalytic activity">
    <reaction evidence="6">
        <text>precorrin-5 + S-adenosyl-L-methionine + H2O = precorrin-6A + acetate + S-adenosyl-L-homocysteine + 2 H(+)</text>
        <dbReference type="Rhea" id="RHEA:18261"/>
        <dbReference type="ChEBI" id="CHEBI:15377"/>
        <dbReference type="ChEBI" id="CHEBI:15378"/>
        <dbReference type="ChEBI" id="CHEBI:30089"/>
        <dbReference type="ChEBI" id="CHEBI:57856"/>
        <dbReference type="ChEBI" id="CHEBI:59789"/>
        <dbReference type="ChEBI" id="CHEBI:77871"/>
        <dbReference type="ChEBI" id="CHEBI:77872"/>
        <dbReference type="EC" id="2.1.1.152"/>
    </reaction>
</comment>
<dbReference type="GO" id="GO:0032259">
    <property type="term" value="P:methylation"/>
    <property type="evidence" value="ECO:0007669"/>
    <property type="project" value="UniProtKB-KW"/>
</dbReference>
<dbReference type="Proteomes" id="UP000190675">
    <property type="component" value="Chromosome I"/>
</dbReference>
<dbReference type="EC" id="2.1.1.152" evidence="6"/>
<dbReference type="PIRSF" id="PIRSF036525">
    <property type="entry name" value="CobF"/>
    <property type="match status" value="1"/>
</dbReference>
<dbReference type="InterPro" id="IPR000878">
    <property type="entry name" value="4pyrrol_Mease"/>
</dbReference>
<protein>
    <recommendedName>
        <fullName evidence="6">Precorrin-6A synthase [deacetylating]</fullName>
        <ecNumber evidence="6">2.1.1.152</ecNumber>
    </recommendedName>
</protein>
<evidence type="ECO:0000256" key="5">
    <source>
        <dbReference type="ARBA" id="ARBA00022691"/>
    </source>
</evidence>
<dbReference type="SUPFAM" id="SSF53790">
    <property type="entry name" value="Tetrapyrrole methylase"/>
    <property type="match status" value="1"/>
</dbReference>
<evidence type="ECO:0000313" key="8">
    <source>
        <dbReference type="EMBL" id="SHH52023.1"/>
    </source>
</evidence>
<dbReference type="NCBIfam" id="TIGR02434">
    <property type="entry name" value="CobF"/>
    <property type="match status" value="1"/>
</dbReference>
<keyword evidence="5 6" id="KW-0949">S-adenosyl-L-methionine</keyword>
<keyword evidence="2" id="KW-0169">Cobalamin biosynthesis</keyword>
<dbReference type="PANTHER" id="PTHR43467">
    <property type="entry name" value="COBALT-PRECORRIN-2 C(20)-METHYLTRANSFERASE"/>
    <property type="match status" value="1"/>
</dbReference>
<organism evidence="8 9">
    <name type="scientific">Bradyrhizobium erythrophlei</name>
    <dbReference type="NCBI Taxonomy" id="1437360"/>
    <lineage>
        <taxon>Bacteria</taxon>
        <taxon>Pseudomonadati</taxon>
        <taxon>Pseudomonadota</taxon>
        <taxon>Alphaproteobacteria</taxon>
        <taxon>Hyphomicrobiales</taxon>
        <taxon>Nitrobacteraceae</taxon>
        <taxon>Bradyrhizobium</taxon>
    </lineage>
</organism>
<dbReference type="AlphaFoldDB" id="A0A1M5TNS4"/>
<comment type="pathway">
    <text evidence="1">Cofactor biosynthesis; adenosylcobalamin biosynthesis.</text>
</comment>
<feature type="domain" description="Tetrapyrrole methylase" evidence="7">
    <location>
        <begin position="3"/>
        <end position="224"/>
    </location>
</feature>
<dbReference type="RefSeq" id="WP_079571099.1">
    <property type="nucleotide sequence ID" value="NZ_LT670818.1"/>
</dbReference>
<dbReference type="Pfam" id="PF00590">
    <property type="entry name" value="TP_methylase"/>
    <property type="match status" value="1"/>
</dbReference>